<protein>
    <submittedName>
        <fullName evidence="2">Uncharacterized protein</fullName>
    </submittedName>
</protein>
<evidence type="ECO:0000313" key="2">
    <source>
        <dbReference type="EMBL" id="MQL92194.1"/>
    </source>
</evidence>
<comment type="caution">
    <text evidence="2">The sequence shown here is derived from an EMBL/GenBank/DDBJ whole genome shotgun (WGS) entry which is preliminary data.</text>
</comment>
<feature type="non-terminal residue" evidence="2">
    <location>
        <position position="1"/>
    </location>
</feature>
<proteinExistence type="predicted"/>
<evidence type="ECO:0000256" key="1">
    <source>
        <dbReference type="SAM" id="MobiDB-lite"/>
    </source>
</evidence>
<dbReference type="Proteomes" id="UP000652761">
    <property type="component" value="Unassembled WGS sequence"/>
</dbReference>
<organism evidence="2 3">
    <name type="scientific">Colocasia esculenta</name>
    <name type="common">Wild taro</name>
    <name type="synonym">Arum esculentum</name>
    <dbReference type="NCBI Taxonomy" id="4460"/>
    <lineage>
        <taxon>Eukaryota</taxon>
        <taxon>Viridiplantae</taxon>
        <taxon>Streptophyta</taxon>
        <taxon>Embryophyta</taxon>
        <taxon>Tracheophyta</taxon>
        <taxon>Spermatophyta</taxon>
        <taxon>Magnoliopsida</taxon>
        <taxon>Liliopsida</taxon>
        <taxon>Araceae</taxon>
        <taxon>Aroideae</taxon>
        <taxon>Colocasieae</taxon>
        <taxon>Colocasia</taxon>
    </lineage>
</organism>
<keyword evidence="3" id="KW-1185">Reference proteome</keyword>
<feature type="compositionally biased region" description="Low complexity" evidence="1">
    <location>
        <begin position="69"/>
        <end position="89"/>
    </location>
</feature>
<feature type="compositionally biased region" description="Pro residues" evidence="1">
    <location>
        <begin position="100"/>
        <end position="110"/>
    </location>
</feature>
<sequence length="222" mass="23755">KFSRRCFCSSLRDREKPRRLRRDGLPRRPAVKALPRRRLPLSLSLSLPVSAASQPRDHPAAHSRSLACAQQRQPPRPAAPALSLPSAPSLHPPTRRLPLTPRPASHPPPCSLSLPRLHPPLPSNAPSCSSLSHASPSLSSAQSAAPGSHAPLPPPLPPATCAGALPGLRFPIPPSAYITLRHPPCCSHARPANPIPVSAQAPHSIVSNFQVCRFTKIPRINL</sequence>
<accession>A0A843VFM8</accession>
<dbReference type="AlphaFoldDB" id="A0A843VFM8"/>
<reference evidence="2" key="1">
    <citation type="submission" date="2017-07" db="EMBL/GenBank/DDBJ databases">
        <title>Taro Niue Genome Assembly and Annotation.</title>
        <authorList>
            <person name="Atibalentja N."/>
            <person name="Keating K."/>
            <person name="Fields C.J."/>
        </authorList>
    </citation>
    <scope>NUCLEOTIDE SEQUENCE</scope>
    <source>
        <strain evidence="2">Niue_2</strain>
        <tissue evidence="2">Leaf</tissue>
    </source>
</reference>
<feature type="compositionally biased region" description="Low complexity" evidence="1">
    <location>
        <begin position="124"/>
        <end position="150"/>
    </location>
</feature>
<name>A0A843VFM8_COLES</name>
<evidence type="ECO:0000313" key="3">
    <source>
        <dbReference type="Proteomes" id="UP000652761"/>
    </source>
</evidence>
<dbReference type="EMBL" id="NMUH01001422">
    <property type="protein sequence ID" value="MQL92194.1"/>
    <property type="molecule type" value="Genomic_DNA"/>
</dbReference>
<gene>
    <name evidence="2" type="ORF">Taro_024817</name>
</gene>
<feature type="region of interest" description="Disordered" evidence="1">
    <location>
        <begin position="50"/>
        <end position="155"/>
    </location>
</feature>